<dbReference type="Proteomes" id="UP000663881">
    <property type="component" value="Unassembled WGS sequence"/>
</dbReference>
<keyword evidence="4" id="KW-0297">G-protein coupled receptor</keyword>
<evidence type="ECO:0000256" key="1">
    <source>
        <dbReference type="ARBA" id="ARBA00004141"/>
    </source>
</evidence>
<dbReference type="GO" id="GO:0005886">
    <property type="term" value="C:plasma membrane"/>
    <property type="evidence" value="ECO:0007669"/>
    <property type="project" value="TreeGrafter"/>
</dbReference>
<dbReference type="Pfam" id="PF00001">
    <property type="entry name" value="7tm_1"/>
    <property type="match status" value="1"/>
</dbReference>
<dbReference type="EMBL" id="CAJNOG010000209">
    <property type="protein sequence ID" value="CAF1077277.1"/>
    <property type="molecule type" value="Genomic_DNA"/>
</dbReference>
<dbReference type="PANTHER" id="PTHR24243">
    <property type="entry name" value="G-PROTEIN COUPLED RECEPTOR"/>
    <property type="match status" value="1"/>
</dbReference>
<sequence length="304" mass="34659">MSSLNNTVIVSSTSNTNFFIQLQLTSQYLSIVLGLIILISGIVGNFLNIVIFFILGNYRRNACSFYMLSGSIMDTIFVVVGLITRTLSQGFLIDFTIQNKVWCKLRSYILTTSSLCSFTCICLQSIDAYFVSSRSQIWRQKSNIRTARYLVIGFICLWLCHESPYLYFQDLIVNSNGTLPTCVNTNLIYSQYRAYFLSLGLTVIIPLIIIILFGFLTYRQLQSLDIQERRSLSSLTTQMIQMVLAQIITVFLFQGSYAITQAYFLATTYSIKSATTKAQEQVVNTFFSIYVYNIYAVSNFYVTK</sequence>
<dbReference type="Proteomes" id="UP000663891">
    <property type="component" value="Unassembled WGS sequence"/>
</dbReference>
<feature type="transmembrane region" description="Helical" evidence="8">
    <location>
        <begin position="147"/>
        <end position="168"/>
    </location>
</feature>
<feature type="transmembrane region" description="Helical" evidence="8">
    <location>
        <begin position="28"/>
        <end position="53"/>
    </location>
</feature>
<feature type="domain" description="G-protein coupled receptors family 1 profile" evidence="9">
    <location>
        <begin position="44"/>
        <end position="292"/>
    </location>
</feature>
<dbReference type="AlphaFoldDB" id="A0A818KEQ3"/>
<feature type="transmembrane region" description="Helical" evidence="8">
    <location>
        <begin position="239"/>
        <end position="265"/>
    </location>
</feature>
<keyword evidence="3 8" id="KW-1133">Transmembrane helix</keyword>
<keyword evidence="5 8" id="KW-0472">Membrane</keyword>
<dbReference type="EMBL" id="CAJNOE010000220">
    <property type="protein sequence ID" value="CAF1061167.1"/>
    <property type="molecule type" value="Genomic_DNA"/>
</dbReference>
<accession>A0A818KEQ3</accession>
<dbReference type="GO" id="GO:0004930">
    <property type="term" value="F:G protein-coupled receptor activity"/>
    <property type="evidence" value="ECO:0007669"/>
    <property type="project" value="UniProtKB-KW"/>
</dbReference>
<gene>
    <name evidence="10" type="ORF">IZO911_LOCUS20884</name>
    <name evidence="11" type="ORF">JYZ213_LOCUS20091</name>
    <name evidence="14" type="ORF">KXQ929_LOCUS20004</name>
    <name evidence="13" type="ORF">OKA104_LOCUS4483</name>
    <name evidence="15" type="ORF">OXD698_LOCUS33605</name>
    <name evidence="12" type="ORF">VCS650_LOCUS27522</name>
</gene>
<evidence type="ECO:0000256" key="3">
    <source>
        <dbReference type="ARBA" id="ARBA00022989"/>
    </source>
</evidence>
<keyword evidence="2 8" id="KW-0812">Transmembrane</keyword>
<evidence type="ECO:0000313" key="12">
    <source>
        <dbReference type="EMBL" id="CAF1236070.1"/>
    </source>
</evidence>
<comment type="caution">
    <text evidence="13">The sequence shown here is derived from an EMBL/GenBank/DDBJ whole genome shotgun (WGS) entry which is preliminary data.</text>
</comment>
<dbReference type="SUPFAM" id="SSF81321">
    <property type="entry name" value="Family A G protein-coupled receptor-like"/>
    <property type="match status" value="1"/>
</dbReference>
<dbReference type="Proteomes" id="UP000663860">
    <property type="component" value="Unassembled WGS sequence"/>
</dbReference>
<evidence type="ECO:0000256" key="6">
    <source>
        <dbReference type="ARBA" id="ARBA00023170"/>
    </source>
</evidence>
<dbReference type="Proteomes" id="UP000663845">
    <property type="component" value="Unassembled WGS sequence"/>
</dbReference>
<keyword evidence="7" id="KW-0807">Transducer</keyword>
<protein>
    <recommendedName>
        <fullName evidence="9">G-protein coupled receptors family 1 profile domain-containing protein</fullName>
    </recommendedName>
</protein>
<dbReference type="Proteomes" id="UP000663844">
    <property type="component" value="Unassembled WGS sequence"/>
</dbReference>
<evidence type="ECO:0000256" key="7">
    <source>
        <dbReference type="ARBA" id="ARBA00023224"/>
    </source>
</evidence>
<evidence type="ECO:0000313" key="16">
    <source>
        <dbReference type="Proteomes" id="UP000663881"/>
    </source>
</evidence>
<evidence type="ECO:0000313" key="10">
    <source>
        <dbReference type="EMBL" id="CAF1061167.1"/>
    </source>
</evidence>
<dbReference type="PANTHER" id="PTHR24243:SF208">
    <property type="entry name" value="PYROKININ-1 RECEPTOR"/>
    <property type="match status" value="1"/>
</dbReference>
<comment type="subcellular location">
    <subcellularLocation>
        <location evidence="1">Membrane</location>
        <topology evidence="1">Multi-pass membrane protein</topology>
    </subcellularLocation>
</comment>
<dbReference type="Proteomes" id="UP000663868">
    <property type="component" value="Unassembled WGS sequence"/>
</dbReference>
<evidence type="ECO:0000256" key="4">
    <source>
        <dbReference type="ARBA" id="ARBA00023040"/>
    </source>
</evidence>
<feature type="transmembrane region" description="Helical" evidence="8">
    <location>
        <begin position="194"/>
        <end position="218"/>
    </location>
</feature>
<evidence type="ECO:0000313" key="13">
    <source>
        <dbReference type="EMBL" id="CAF3558933.1"/>
    </source>
</evidence>
<evidence type="ECO:0000313" key="15">
    <source>
        <dbReference type="EMBL" id="CAF4069028.1"/>
    </source>
</evidence>
<dbReference type="EMBL" id="CAJOBB010001380">
    <property type="protein sequence ID" value="CAF3849309.1"/>
    <property type="molecule type" value="Genomic_DNA"/>
</dbReference>
<evidence type="ECO:0000259" key="9">
    <source>
        <dbReference type="PROSITE" id="PS50262"/>
    </source>
</evidence>
<feature type="transmembrane region" description="Helical" evidence="8">
    <location>
        <begin position="285"/>
        <end position="302"/>
    </location>
</feature>
<keyword evidence="6" id="KW-0675">Receptor</keyword>
<dbReference type="EMBL" id="CAJNON010000388">
    <property type="protein sequence ID" value="CAF1236070.1"/>
    <property type="molecule type" value="Genomic_DNA"/>
</dbReference>
<evidence type="ECO:0000256" key="2">
    <source>
        <dbReference type="ARBA" id="ARBA00022692"/>
    </source>
</evidence>
<feature type="transmembrane region" description="Helical" evidence="8">
    <location>
        <begin position="107"/>
        <end position="126"/>
    </location>
</feature>
<evidence type="ECO:0000313" key="11">
    <source>
        <dbReference type="EMBL" id="CAF1077277.1"/>
    </source>
</evidence>
<feature type="transmembrane region" description="Helical" evidence="8">
    <location>
        <begin position="65"/>
        <end position="87"/>
    </location>
</feature>
<dbReference type="EMBL" id="CAJOAY010000145">
    <property type="protein sequence ID" value="CAF3558933.1"/>
    <property type="molecule type" value="Genomic_DNA"/>
</dbReference>
<evidence type="ECO:0000256" key="5">
    <source>
        <dbReference type="ARBA" id="ARBA00023136"/>
    </source>
</evidence>
<dbReference type="PROSITE" id="PS50262">
    <property type="entry name" value="G_PROTEIN_RECEP_F1_2"/>
    <property type="match status" value="1"/>
</dbReference>
<proteinExistence type="predicted"/>
<evidence type="ECO:0000313" key="14">
    <source>
        <dbReference type="EMBL" id="CAF3849309.1"/>
    </source>
</evidence>
<organism evidence="13 16">
    <name type="scientific">Adineta steineri</name>
    <dbReference type="NCBI Taxonomy" id="433720"/>
    <lineage>
        <taxon>Eukaryota</taxon>
        <taxon>Metazoa</taxon>
        <taxon>Spiralia</taxon>
        <taxon>Gnathifera</taxon>
        <taxon>Rotifera</taxon>
        <taxon>Eurotatoria</taxon>
        <taxon>Bdelloidea</taxon>
        <taxon>Adinetida</taxon>
        <taxon>Adinetidae</taxon>
        <taxon>Adineta</taxon>
    </lineage>
</organism>
<dbReference type="Gene3D" id="1.20.1070.10">
    <property type="entry name" value="Rhodopsin 7-helix transmembrane proteins"/>
    <property type="match status" value="1"/>
</dbReference>
<reference evidence="13" key="1">
    <citation type="submission" date="2021-02" db="EMBL/GenBank/DDBJ databases">
        <authorList>
            <person name="Nowell W R."/>
        </authorList>
    </citation>
    <scope>NUCLEOTIDE SEQUENCE</scope>
</reference>
<dbReference type="EMBL" id="CAJOAZ010004642">
    <property type="protein sequence ID" value="CAF4069028.1"/>
    <property type="molecule type" value="Genomic_DNA"/>
</dbReference>
<name>A0A818KEQ3_9BILA</name>
<evidence type="ECO:0000256" key="8">
    <source>
        <dbReference type="SAM" id="Phobius"/>
    </source>
</evidence>
<dbReference type="InterPro" id="IPR000276">
    <property type="entry name" value="GPCR_Rhodpsn"/>
</dbReference>
<dbReference type="InterPro" id="IPR017452">
    <property type="entry name" value="GPCR_Rhodpsn_7TM"/>
</dbReference>